<dbReference type="PANTHER" id="PTHR47718">
    <property type="entry name" value="OS01G0519700 PROTEIN"/>
    <property type="match status" value="1"/>
</dbReference>
<sequence>MSLGFSTNIWNTNKKENEIKNQLTNPLVRLNCPVRIYIHILKDVENNKKAKIKPSKTYKSFVAVTGCYRKLSFIEKDERNYITREVQNISELEDAKEFGKCLLRMKEKNQNFFSSLNLRLISQLRLFFGPTQEIGLPVNILEMYNLVFGSFVGVNHYGQSTHLGCALMKNENIQSFK</sequence>
<dbReference type="Proteomes" id="UP000289738">
    <property type="component" value="Chromosome B05"/>
</dbReference>
<evidence type="ECO:0000313" key="2">
    <source>
        <dbReference type="Proteomes" id="UP000289738"/>
    </source>
</evidence>
<proteinExistence type="predicted"/>
<name>A0A444Z049_ARAHY</name>
<organism evidence="1 2">
    <name type="scientific">Arachis hypogaea</name>
    <name type="common">Peanut</name>
    <dbReference type="NCBI Taxonomy" id="3818"/>
    <lineage>
        <taxon>Eukaryota</taxon>
        <taxon>Viridiplantae</taxon>
        <taxon>Streptophyta</taxon>
        <taxon>Embryophyta</taxon>
        <taxon>Tracheophyta</taxon>
        <taxon>Spermatophyta</taxon>
        <taxon>Magnoliopsida</taxon>
        <taxon>eudicotyledons</taxon>
        <taxon>Gunneridae</taxon>
        <taxon>Pentapetalae</taxon>
        <taxon>rosids</taxon>
        <taxon>fabids</taxon>
        <taxon>Fabales</taxon>
        <taxon>Fabaceae</taxon>
        <taxon>Papilionoideae</taxon>
        <taxon>50 kb inversion clade</taxon>
        <taxon>dalbergioids sensu lato</taxon>
        <taxon>Dalbergieae</taxon>
        <taxon>Pterocarpus clade</taxon>
        <taxon>Arachis</taxon>
    </lineage>
</organism>
<evidence type="ECO:0000313" key="1">
    <source>
        <dbReference type="EMBL" id="RYR07528.1"/>
    </source>
</evidence>
<accession>A0A444Z049</accession>
<dbReference type="EMBL" id="SDMP01000015">
    <property type="protein sequence ID" value="RYR07528.1"/>
    <property type="molecule type" value="Genomic_DNA"/>
</dbReference>
<dbReference type="AlphaFoldDB" id="A0A444Z049"/>
<reference evidence="1 2" key="1">
    <citation type="submission" date="2019-01" db="EMBL/GenBank/DDBJ databases">
        <title>Sequencing of cultivated peanut Arachis hypogaea provides insights into genome evolution and oil improvement.</title>
        <authorList>
            <person name="Chen X."/>
        </authorList>
    </citation>
    <scope>NUCLEOTIDE SEQUENCE [LARGE SCALE GENOMIC DNA]</scope>
    <source>
        <strain evidence="2">cv. Fuhuasheng</strain>
        <tissue evidence="1">Leaves</tissue>
    </source>
</reference>
<keyword evidence="2" id="KW-1185">Reference proteome</keyword>
<gene>
    <name evidence="1" type="ORF">Ahy_B05g074900</name>
</gene>
<comment type="caution">
    <text evidence="1">The sequence shown here is derived from an EMBL/GenBank/DDBJ whole genome shotgun (WGS) entry which is preliminary data.</text>
</comment>
<protein>
    <recommendedName>
        <fullName evidence="3">Protein FAR1-RELATED SEQUENCE</fullName>
    </recommendedName>
</protein>
<evidence type="ECO:0008006" key="3">
    <source>
        <dbReference type="Google" id="ProtNLM"/>
    </source>
</evidence>